<keyword evidence="6" id="KW-1185">Reference proteome</keyword>
<dbReference type="InterPro" id="IPR051011">
    <property type="entry name" value="Metal_resp_trans_reg"/>
</dbReference>
<name>A0ABS4U4J5_9CORY</name>
<dbReference type="NCBIfam" id="NF033788">
    <property type="entry name" value="HTH_metalloreg"/>
    <property type="match status" value="1"/>
</dbReference>
<accession>A0ABS4U4J5</accession>
<dbReference type="SMART" id="SM00418">
    <property type="entry name" value="HTH_ARSR"/>
    <property type="match status" value="1"/>
</dbReference>
<comment type="caution">
    <text evidence="5">The sequence shown here is derived from an EMBL/GenBank/DDBJ whole genome shotgun (WGS) entry which is preliminary data.</text>
</comment>
<sequence>MKTEDDGLAFAASIAAECSSPVRLMILRLLLEEGESRVRIMAEQLGVGESTLSNHLKRLRDAGIVGVTRSGRTATYRLADPRVGEVVASLLGAAGLAPEYPALDADSGLAHARSCYDHLAGEVGVKLTRGLVDKRAIVVDGDVVDVGPNAEKCFARLGAGLTGLPAGRKRSFMCDDWSHGDKHLAGALGAMLLQGLISKRFVESVPGSRELAVTSAGEAIFAEFYTA</sequence>
<evidence type="ECO:0000313" key="5">
    <source>
        <dbReference type="EMBL" id="MBP2331566.1"/>
    </source>
</evidence>
<evidence type="ECO:0000256" key="3">
    <source>
        <dbReference type="ARBA" id="ARBA00023163"/>
    </source>
</evidence>
<dbReference type="InterPro" id="IPR001845">
    <property type="entry name" value="HTH_ArsR_DNA-bd_dom"/>
</dbReference>
<dbReference type="PANTHER" id="PTHR43132">
    <property type="entry name" value="ARSENICAL RESISTANCE OPERON REPRESSOR ARSR-RELATED"/>
    <property type="match status" value="1"/>
</dbReference>
<dbReference type="Gene3D" id="1.10.10.10">
    <property type="entry name" value="Winged helix-like DNA-binding domain superfamily/Winged helix DNA-binding domain"/>
    <property type="match status" value="1"/>
</dbReference>
<dbReference type="InterPro" id="IPR036388">
    <property type="entry name" value="WH-like_DNA-bd_sf"/>
</dbReference>
<keyword evidence="3" id="KW-0804">Transcription</keyword>
<protein>
    <submittedName>
        <fullName evidence="5">DNA-binding transcriptional ArsR family regulator</fullName>
    </submittedName>
</protein>
<gene>
    <name evidence="5" type="ORF">JOF33_000265</name>
</gene>
<dbReference type="CDD" id="cd00090">
    <property type="entry name" value="HTH_ARSR"/>
    <property type="match status" value="1"/>
</dbReference>
<evidence type="ECO:0000256" key="1">
    <source>
        <dbReference type="ARBA" id="ARBA00023015"/>
    </source>
</evidence>
<dbReference type="Proteomes" id="UP001519305">
    <property type="component" value="Unassembled WGS sequence"/>
</dbReference>
<keyword evidence="2 5" id="KW-0238">DNA-binding</keyword>
<reference evidence="5 6" key="1">
    <citation type="submission" date="2021-03" db="EMBL/GenBank/DDBJ databases">
        <title>Sequencing the genomes of 1000 actinobacteria strains.</title>
        <authorList>
            <person name="Klenk H.-P."/>
        </authorList>
    </citation>
    <scope>NUCLEOTIDE SEQUENCE [LARGE SCALE GENOMIC DNA]</scope>
    <source>
        <strain evidence="5 6">DSM 44506</strain>
    </source>
</reference>
<dbReference type="PANTHER" id="PTHR43132:SF2">
    <property type="entry name" value="ARSENICAL RESISTANCE OPERON REPRESSOR ARSR-RELATED"/>
    <property type="match status" value="1"/>
</dbReference>
<evidence type="ECO:0000256" key="2">
    <source>
        <dbReference type="ARBA" id="ARBA00023125"/>
    </source>
</evidence>
<proteinExistence type="predicted"/>
<keyword evidence="1" id="KW-0805">Transcription regulation</keyword>
<evidence type="ECO:0000259" key="4">
    <source>
        <dbReference type="PROSITE" id="PS50987"/>
    </source>
</evidence>
<dbReference type="PROSITE" id="PS50987">
    <property type="entry name" value="HTH_ARSR_2"/>
    <property type="match status" value="1"/>
</dbReference>
<dbReference type="SUPFAM" id="SSF46785">
    <property type="entry name" value="Winged helix' DNA-binding domain"/>
    <property type="match status" value="1"/>
</dbReference>
<dbReference type="RefSeq" id="WP_070523469.1">
    <property type="nucleotide sequence ID" value="NZ_CP047357.1"/>
</dbReference>
<dbReference type="Pfam" id="PF01022">
    <property type="entry name" value="HTH_5"/>
    <property type="match status" value="1"/>
</dbReference>
<dbReference type="InterPro" id="IPR011991">
    <property type="entry name" value="ArsR-like_HTH"/>
</dbReference>
<evidence type="ECO:0000313" key="6">
    <source>
        <dbReference type="Proteomes" id="UP001519305"/>
    </source>
</evidence>
<dbReference type="EMBL" id="JAGINY010000001">
    <property type="protein sequence ID" value="MBP2331566.1"/>
    <property type="molecule type" value="Genomic_DNA"/>
</dbReference>
<dbReference type="GO" id="GO:0003677">
    <property type="term" value="F:DNA binding"/>
    <property type="evidence" value="ECO:0007669"/>
    <property type="project" value="UniProtKB-KW"/>
</dbReference>
<dbReference type="PRINTS" id="PR00778">
    <property type="entry name" value="HTHARSR"/>
</dbReference>
<feature type="domain" description="HTH arsR-type" evidence="4">
    <location>
        <begin position="3"/>
        <end position="98"/>
    </location>
</feature>
<dbReference type="InterPro" id="IPR036390">
    <property type="entry name" value="WH_DNA-bd_sf"/>
</dbReference>
<organism evidence="5 6">
    <name type="scientific">Corynebacterium freneyi</name>
    <dbReference type="NCBI Taxonomy" id="134034"/>
    <lineage>
        <taxon>Bacteria</taxon>
        <taxon>Bacillati</taxon>
        <taxon>Actinomycetota</taxon>
        <taxon>Actinomycetes</taxon>
        <taxon>Mycobacteriales</taxon>
        <taxon>Corynebacteriaceae</taxon>
        <taxon>Corynebacterium</taxon>
    </lineage>
</organism>